<evidence type="ECO:0000313" key="4">
    <source>
        <dbReference type="Proteomes" id="UP000756921"/>
    </source>
</evidence>
<feature type="region of interest" description="Disordered" evidence="1">
    <location>
        <begin position="934"/>
        <end position="960"/>
    </location>
</feature>
<dbReference type="InterPro" id="IPR024983">
    <property type="entry name" value="CHAT_dom"/>
</dbReference>
<protein>
    <submittedName>
        <fullName evidence="3">30S ribosomal protein S17P-like protein</fullName>
    </submittedName>
</protein>
<evidence type="ECO:0000256" key="1">
    <source>
        <dbReference type="SAM" id="MobiDB-lite"/>
    </source>
</evidence>
<name>A0A9P6GJY6_9PLEO</name>
<dbReference type="Proteomes" id="UP000756921">
    <property type="component" value="Unassembled WGS sequence"/>
</dbReference>
<comment type="caution">
    <text evidence="3">The sequence shown here is derived from an EMBL/GenBank/DDBJ whole genome shotgun (WGS) entry which is preliminary data.</text>
</comment>
<dbReference type="Pfam" id="PF12770">
    <property type="entry name" value="CHAT"/>
    <property type="match status" value="1"/>
</dbReference>
<dbReference type="OrthoDB" id="9991317at2759"/>
<sequence>MLKAIIRSPEEIHMLEELVTKIESHNASGSGVGYSERINQAFPPGIASSVQQETIEAHAHLFRYEQTKDTGCRARFVTASGNALAKVLEAEEKIRAIKFLWLFEWANRLKSVYHIRGELVDIDLAIRYCEEALRTVPVNDFENLTGIRILAAACYIDRSSSTPNDDDRNLKKAAEFLTDALASSHGCSQFSGELFRFQISWNRSDLLDLFYGQWKALKDLDAAIEHLDSAWTAISIRFDGALLRTITETEQIDILARLVARCGMRVGRSESEDQKRRYVTMTEKYADEILAIIRKSTQPLPLVHDWYLIQIHELSSHHIRERITQDDIERAKKRFEAALEKLPDDDCRKFMYLGAYAMSMGKDMLGLPDAQNPIQRYQCMQDCLRLLPKGILDFKSQFFVQFGLIYLDRMAKGSFSEDKFSRALIQFRNAAACEDARPSIRISGARYAALALSYRDDWEEAADMFEIALGLIRSLKLESLSPSDQQYILGNIAGLSSEAAATVLKAGRKYRALELLELGRGIMARLRIQTRGRLGGDEAARSHDRLISDVVRTIGDEAVVVVNVSNKRSDAFVITKRGLSFLELPDMNGSKLEKAASLHRAHRPRIWVSTLALLWFHVAKPILDSTEFSSYVPAVAGKLRRVCWVLAGGLSVLPIHAAGDYRNPGATVMDHVISSYSSSLTSFIDRKGRQAYNTRPQGALLVGVSESPGLNKLRYVPKEMKVVGALCERLGLSSVEQEKVEEKQVLAALGRGDLTVFHFAGHGILDPTEPSKSGLVLQNGNLLTVAKLRELDLNQAKDSQNSPPFLAYLSACSAGANDAKQLIDEDIHLIGTCQLIGFRHVIGTMWQASDSRCELVAKKVYETIVARGWTDDAVAEALHEALHKARQQWIDQVLLREMFQKAWRELSKSSDSVTLDNEEIVVIQLGRYSRAMQPGDALKDENNRDRNANGSEGNGRHVDRIKVSKDRVNELGDRPEDVVVRADWIPFVHYGP</sequence>
<feature type="domain" description="CHAT" evidence="2">
    <location>
        <begin position="628"/>
        <end position="888"/>
    </location>
</feature>
<organism evidence="3 4">
    <name type="scientific">Paraphaeosphaeria minitans</name>
    <dbReference type="NCBI Taxonomy" id="565426"/>
    <lineage>
        <taxon>Eukaryota</taxon>
        <taxon>Fungi</taxon>
        <taxon>Dikarya</taxon>
        <taxon>Ascomycota</taxon>
        <taxon>Pezizomycotina</taxon>
        <taxon>Dothideomycetes</taxon>
        <taxon>Pleosporomycetidae</taxon>
        <taxon>Pleosporales</taxon>
        <taxon>Massarineae</taxon>
        <taxon>Didymosphaeriaceae</taxon>
        <taxon>Paraphaeosphaeria</taxon>
    </lineage>
</organism>
<dbReference type="InterPro" id="IPR011990">
    <property type="entry name" value="TPR-like_helical_dom_sf"/>
</dbReference>
<keyword evidence="3" id="KW-0687">Ribonucleoprotein</keyword>
<accession>A0A9P6GJY6</accession>
<dbReference type="GO" id="GO:0005840">
    <property type="term" value="C:ribosome"/>
    <property type="evidence" value="ECO:0007669"/>
    <property type="project" value="UniProtKB-KW"/>
</dbReference>
<reference evidence="3" key="1">
    <citation type="journal article" date="2020" name="Mol. Plant Microbe Interact.">
        <title>Genome Sequence of the Biocontrol Agent Coniothyrium minitans strain Conio (IMI 134523).</title>
        <authorList>
            <person name="Patel D."/>
            <person name="Shittu T.A."/>
            <person name="Baroncelli R."/>
            <person name="Muthumeenakshi S."/>
            <person name="Osborne T.H."/>
            <person name="Janganan T.K."/>
            <person name="Sreenivasaprasad S."/>
        </authorList>
    </citation>
    <scope>NUCLEOTIDE SEQUENCE</scope>
    <source>
        <strain evidence="3">Conio</strain>
    </source>
</reference>
<proteinExistence type="predicted"/>
<gene>
    <name evidence="3" type="ORF">PMIN01_04810</name>
</gene>
<dbReference type="AlphaFoldDB" id="A0A9P6GJY6"/>
<evidence type="ECO:0000259" key="2">
    <source>
        <dbReference type="Pfam" id="PF12770"/>
    </source>
</evidence>
<dbReference type="EMBL" id="WJXW01000004">
    <property type="protein sequence ID" value="KAF9737031.1"/>
    <property type="molecule type" value="Genomic_DNA"/>
</dbReference>
<evidence type="ECO:0000313" key="3">
    <source>
        <dbReference type="EMBL" id="KAF9737031.1"/>
    </source>
</evidence>
<keyword evidence="4" id="KW-1185">Reference proteome</keyword>
<dbReference type="Gene3D" id="1.25.40.10">
    <property type="entry name" value="Tetratricopeptide repeat domain"/>
    <property type="match status" value="1"/>
</dbReference>
<keyword evidence="3" id="KW-0689">Ribosomal protein</keyword>
<feature type="compositionally biased region" description="Basic and acidic residues" evidence="1">
    <location>
        <begin position="937"/>
        <end position="947"/>
    </location>
</feature>